<feature type="domain" description="B3/B4 tRNA-binding" evidence="1">
    <location>
        <begin position="57"/>
        <end position="208"/>
    </location>
</feature>
<dbReference type="EMBL" id="JACIBV010000001">
    <property type="protein sequence ID" value="MBB3726598.1"/>
    <property type="molecule type" value="Genomic_DNA"/>
</dbReference>
<dbReference type="InterPro" id="IPR005146">
    <property type="entry name" value="B3/B4_tRNA-bd"/>
</dbReference>
<dbReference type="PANTHER" id="PTHR39209">
    <property type="match status" value="1"/>
</dbReference>
<dbReference type="SMART" id="SM00873">
    <property type="entry name" value="B3_4"/>
    <property type="match status" value="1"/>
</dbReference>
<evidence type="ECO:0000313" key="2">
    <source>
        <dbReference type="EMBL" id="MBB3726598.1"/>
    </source>
</evidence>
<dbReference type="Gene3D" id="3.50.40.10">
    <property type="entry name" value="Phenylalanyl-trna Synthetase, Chain B, domain 3"/>
    <property type="match status" value="1"/>
</dbReference>
<gene>
    <name evidence="2" type="ORF">FHR33_002458</name>
</gene>
<reference evidence="2 3" key="1">
    <citation type="submission" date="2020-08" db="EMBL/GenBank/DDBJ databases">
        <title>Sequencing the genomes of 1000 actinobacteria strains.</title>
        <authorList>
            <person name="Klenk H.-P."/>
        </authorList>
    </citation>
    <scope>NUCLEOTIDE SEQUENCE [LARGE SCALE GENOMIC DNA]</scope>
    <source>
        <strain evidence="2 3">DSM 44320</strain>
    </source>
</reference>
<dbReference type="GO" id="GO:0004826">
    <property type="term" value="F:phenylalanine-tRNA ligase activity"/>
    <property type="evidence" value="ECO:0007669"/>
    <property type="project" value="InterPro"/>
</dbReference>
<dbReference type="SUPFAM" id="SSF56037">
    <property type="entry name" value="PheT/TilS domain"/>
    <property type="match status" value="1"/>
</dbReference>
<dbReference type="RefSeq" id="WP_183646128.1">
    <property type="nucleotide sequence ID" value="NZ_JACIBV010000001.1"/>
</dbReference>
<keyword evidence="3" id="KW-1185">Reference proteome</keyword>
<sequence length="221" mass="24346">MDFHHSPQIRSAFPELAAGVVFAQGITPDAAPDLERFTAVAKERLAAGTEADLPEIQAWRRAFSKMGLKPTQYRCASESLLRRFRKEGSLPRIHPLIDLCNAVSLAYAVPVAVFDLAHVARSLEVRHAVGEETYLTFGGEVERPDPGEVIFADAEGRAHARRWTNRQSGYSAVRDTTDSVLIVAEAMHATAAADVAELTTALARELERAWPTVREVTIENR</sequence>
<dbReference type="Pfam" id="PF03483">
    <property type="entry name" value="B3_4"/>
    <property type="match status" value="1"/>
</dbReference>
<name>A0A7W5V5S8_9ACTN</name>
<proteinExistence type="predicted"/>
<evidence type="ECO:0000313" key="3">
    <source>
        <dbReference type="Proteomes" id="UP000579945"/>
    </source>
</evidence>
<dbReference type="PANTHER" id="PTHR39209:SF2">
    <property type="entry name" value="CYTOPLASMIC PROTEIN"/>
    <property type="match status" value="1"/>
</dbReference>
<dbReference type="GO" id="GO:0003723">
    <property type="term" value="F:RNA binding"/>
    <property type="evidence" value="ECO:0007669"/>
    <property type="project" value="InterPro"/>
</dbReference>
<dbReference type="AlphaFoldDB" id="A0A7W5V5S8"/>
<dbReference type="GeneID" id="95388951"/>
<protein>
    <submittedName>
        <fullName evidence="2">DNA/RNA-binding domain of Phe-tRNA-synthetase-like protein</fullName>
    </submittedName>
</protein>
<organism evidence="2 3">
    <name type="scientific">Nonomuraea dietziae</name>
    <dbReference type="NCBI Taxonomy" id="65515"/>
    <lineage>
        <taxon>Bacteria</taxon>
        <taxon>Bacillati</taxon>
        <taxon>Actinomycetota</taxon>
        <taxon>Actinomycetes</taxon>
        <taxon>Streptosporangiales</taxon>
        <taxon>Streptosporangiaceae</taxon>
        <taxon>Nonomuraea</taxon>
    </lineage>
</organism>
<accession>A0A7W5V5S8</accession>
<comment type="caution">
    <text evidence="2">The sequence shown here is derived from an EMBL/GenBank/DDBJ whole genome shotgun (WGS) entry which is preliminary data.</text>
</comment>
<dbReference type="InterPro" id="IPR020825">
    <property type="entry name" value="Phe-tRNA_synthase-like_B3/B4"/>
</dbReference>
<evidence type="ECO:0000259" key="1">
    <source>
        <dbReference type="SMART" id="SM00873"/>
    </source>
</evidence>
<dbReference type="Proteomes" id="UP000579945">
    <property type="component" value="Unassembled WGS sequence"/>
</dbReference>